<dbReference type="RefSeq" id="WP_097788875.1">
    <property type="nucleotide sequence ID" value="NZ_CP021435.1"/>
</dbReference>
<keyword evidence="2" id="KW-0732">Signal</keyword>
<dbReference type="KEGG" id="hbe:BEI_1447"/>
<reference evidence="3 4" key="1">
    <citation type="journal article" date="2017" name="Sci. Rep.">
        <title>Revealing the Saline Adaptation Strategies of the Halophilic Bacterium Halomonas beimenensis through High-throughput Omics and Transposon Mutagenesis Approaches.</title>
        <authorList>
            <person name="Chen Y.H."/>
            <person name="Lin S.S."/>
            <person name="Shyu Y.T."/>
        </authorList>
    </citation>
    <scope>NUCLEOTIDE SEQUENCE [LARGE SCALE GENOMIC DNA]</scope>
    <source>
        <strain evidence="3 4">NTU-111</strain>
    </source>
</reference>
<accession>A0A291P6C1</accession>
<feature type="chain" id="PRO_5012516374" description="DUF4148 domain-containing protein" evidence="2">
    <location>
        <begin position="20"/>
        <end position="93"/>
    </location>
</feature>
<gene>
    <name evidence="3" type="ORF">BEI_1447</name>
</gene>
<name>A0A291P6C1_9GAMM</name>
<evidence type="ECO:0000313" key="4">
    <source>
        <dbReference type="Proteomes" id="UP000219993"/>
    </source>
</evidence>
<feature type="compositionally biased region" description="Basic and acidic residues" evidence="1">
    <location>
        <begin position="74"/>
        <end position="93"/>
    </location>
</feature>
<protein>
    <recommendedName>
        <fullName evidence="5">DUF4148 domain-containing protein</fullName>
    </recommendedName>
</protein>
<organism evidence="3 4">
    <name type="scientific">Halomonas beimenensis</name>
    <dbReference type="NCBI Taxonomy" id="475662"/>
    <lineage>
        <taxon>Bacteria</taxon>
        <taxon>Pseudomonadati</taxon>
        <taxon>Pseudomonadota</taxon>
        <taxon>Gammaproteobacteria</taxon>
        <taxon>Oceanospirillales</taxon>
        <taxon>Halomonadaceae</taxon>
        <taxon>Halomonas</taxon>
    </lineage>
</organism>
<keyword evidence="4" id="KW-1185">Reference proteome</keyword>
<proteinExistence type="predicted"/>
<evidence type="ECO:0000256" key="2">
    <source>
        <dbReference type="SAM" id="SignalP"/>
    </source>
</evidence>
<evidence type="ECO:0000256" key="1">
    <source>
        <dbReference type="SAM" id="MobiDB-lite"/>
    </source>
</evidence>
<feature type="compositionally biased region" description="Low complexity" evidence="1">
    <location>
        <begin position="42"/>
        <end position="53"/>
    </location>
</feature>
<evidence type="ECO:0000313" key="3">
    <source>
        <dbReference type="EMBL" id="ATJ82434.1"/>
    </source>
</evidence>
<feature type="signal peptide" evidence="2">
    <location>
        <begin position="1"/>
        <end position="19"/>
    </location>
</feature>
<dbReference type="Proteomes" id="UP000219993">
    <property type="component" value="Chromosome"/>
</dbReference>
<dbReference type="OrthoDB" id="6173184at2"/>
<dbReference type="EMBL" id="CP021435">
    <property type="protein sequence ID" value="ATJ82434.1"/>
    <property type="molecule type" value="Genomic_DNA"/>
</dbReference>
<feature type="region of interest" description="Disordered" evidence="1">
    <location>
        <begin position="37"/>
        <end position="93"/>
    </location>
</feature>
<evidence type="ECO:0008006" key="5">
    <source>
        <dbReference type="Google" id="ProtNLM"/>
    </source>
</evidence>
<dbReference type="AlphaFoldDB" id="A0A291P6C1"/>
<sequence length="93" mass="9608">MNTKLTLSALLLAALPLVAHDDNATERALQLNQEPLSTLSQGGATATSGPGAAEIGGDSETMRQAREALQARGGETRFADSGDDLRLGREATS</sequence>